<feature type="compositionally biased region" description="Basic and acidic residues" evidence="1">
    <location>
        <begin position="10"/>
        <end position="30"/>
    </location>
</feature>
<name>A0A815YIB3_9BILA</name>
<organism evidence="2 3">
    <name type="scientific">Adineta steineri</name>
    <dbReference type="NCBI Taxonomy" id="433720"/>
    <lineage>
        <taxon>Eukaryota</taxon>
        <taxon>Metazoa</taxon>
        <taxon>Spiralia</taxon>
        <taxon>Gnathifera</taxon>
        <taxon>Rotifera</taxon>
        <taxon>Eurotatoria</taxon>
        <taxon>Bdelloidea</taxon>
        <taxon>Adinetida</taxon>
        <taxon>Adinetidae</taxon>
        <taxon>Adineta</taxon>
    </lineage>
</organism>
<proteinExistence type="predicted"/>
<feature type="region of interest" description="Disordered" evidence="1">
    <location>
        <begin position="1"/>
        <end position="30"/>
    </location>
</feature>
<protein>
    <submittedName>
        <fullName evidence="2">Uncharacterized protein</fullName>
    </submittedName>
</protein>
<dbReference type="Proteomes" id="UP000663845">
    <property type="component" value="Unassembled WGS sequence"/>
</dbReference>
<evidence type="ECO:0000313" key="3">
    <source>
        <dbReference type="Proteomes" id="UP000663845"/>
    </source>
</evidence>
<comment type="caution">
    <text evidence="2">The sequence shown here is derived from an EMBL/GenBank/DDBJ whole genome shotgun (WGS) entry which is preliminary data.</text>
</comment>
<gene>
    <name evidence="2" type="ORF">JYZ213_LOCUS47303</name>
</gene>
<accession>A0A815YIB3</accession>
<dbReference type="AlphaFoldDB" id="A0A815YIB3"/>
<dbReference type="EMBL" id="CAJNOG010008847">
    <property type="protein sequence ID" value="CAF1570120.1"/>
    <property type="molecule type" value="Genomic_DNA"/>
</dbReference>
<feature type="non-terminal residue" evidence="2">
    <location>
        <position position="1"/>
    </location>
</feature>
<reference evidence="2" key="1">
    <citation type="submission" date="2021-02" db="EMBL/GenBank/DDBJ databases">
        <authorList>
            <person name="Nowell W R."/>
        </authorList>
    </citation>
    <scope>NUCLEOTIDE SEQUENCE</scope>
</reference>
<evidence type="ECO:0000256" key="1">
    <source>
        <dbReference type="SAM" id="MobiDB-lite"/>
    </source>
</evidence>
<evidence type="ECO:0000313" key="2">
    <source>
        <dbReference type="EMBL" id="CAF1570120.1"/>
    </source>
</evidence>
<sequence length="67" mass="7303">LDMLSDEENEQVHIHTDDEDDNQHNMESYERLPRSAINSIIETGFAGGCGAVDEVGDVFVSSSSDSS</sequence>